<dbReference type="AlphaFoldDB" id="A0A7Y9XKU2"/>
<dbReference type="GO" id="GO:1990961">
    <property type="term" value="P:xenobiotic detoxification by transmembrane export across the plasma membrane"/>
    <property type="evidence" value="ECO:0007669"/>
    <property type="project" value="UniProtKB-ARBA"/>
</dbReference>
<gene>
    <name evidence="10" type="ORF">FHR27_001732</name>
</gene>
<evidence type="ECO:0000256" key="5">
    <source>
        <dbReference type="ARBA" id="ARBA00022989"/>
    </source>
</evidence>
<comment type="subcellular location">
    <subcellularLocation>
        <location evidence="1 8">Cell membrane</location>
        <topology evidence="1 8">Multi-pass membrane protein</topology>
    </subcellularLocation>
</comment>
<accession>A0A7Y9XKU2</accession>
<keyword evidence="5 9" id="KW-1133">Transmembrane helix</keyword>
<name>A0A7Y9XKU2_9GAMM</name>
<dbReference type="FunFam" id="1.10.3730.20:FF:000001">
    <property type="entry name" value="Quaternary ammonium compound resistance transporter SugE"/>
    <property type="match status" value="1"/>
</dbReference>
<evidence type="ECO:0000256" key="2">
    <source>
        <dbReference type="ARBA" id="ARBA00022448"/>
    </source>
</evidence>
<feature type="transmembrane region" description="Helical" evidence="9">
    <location>
        <begin position="31"/>
        <end position="51"/>
    </location>
</feature>
<organism evidence="10 11">
    <name type="scientific">Phytopseudomonas flavescens</name>
    <dbReference type="NCBI Taxonomy" id="29435"/>
    <lineage>
        <taxon>Bacteria</taxon>
        <taxon>Pseudomonadati</taxon>
        <taxon>Pseudomonadota</taxon>
        <taxon>Gammaproteobacteria</taxon>
        <taxon>Pseudomonadales</taxon>
        <taxon>Pseudomonadaceae</taxon>
        <taxon>Phytopseudomonas</taxon>
    </lineage>
</organism>
<evidence type="ECO:0000256" key="3">
    <source>
        <dbReference type="ARBA" id="ARBA00022475"/>
    </source>
</evidence>
<reference evidence="10 11" key="1">
    <citation type="submission" date="2020-07" db="EMBL/GenBank/DDBJ databases">
        <title>Genomic analyses of the natural microbiome of Caenorhabditis elegans.</title>
        <authorList>
            <person name="Samuel B."/>
        </authorList>
    </citation>
    <scope>NUCLEOTIDE SEQUENCE [LARGE SCALE GENOMIC DNA]</scope>
    <source>
        <strain evidence="10 11">BIGb0408</strain>
    </source>
</reference>
<keyword evidence="4 8" id="KW-0812">Transmembrane</keyword>
<comment type="similarity">
    <text evidence="7 8">Belongs to the drug/metabolite transporter (DMT) superfamily. Small multidrug resistance (SMR) (TC 2.A.7.1) family.</text>
</comment>
<evidence type="ECO:0000256" key="6">
    <source>
        <dbReference type="ARBA" id="ARBA00023136"/>
    </source>
</evidence>
<evidence type="ECO:0000256" key="8">
    <source>
        <dbReference type="RuleBase" id="RU003942"/>
    </source>
</evidence>
<protein>
    <submittedName>
        <fullName evidence="10">Small multidrug resistance pump</fullName>
    </submittedName>
</protein>
<dbReference type="InterPro" id="IPR000390">
    <property type="entry name" value="Small_drug/metabolite_transptr"/>
</dbReference>
<dbReference type="InterPro" id="IPR045324">
    <property type="entry name" value="Small_multidrug_res"/>
</dbReference>
<dbReference type="GO" id="GO:0015199">
    <property type="term" value="F:amino-acid betaine transmembrane transporter activity"/>
    <property type="evidence" value="ECO:0007669"/>
    <property type="project" value="TreeGrafter"/>
</dbReference>
<evidence type="ECO:0000256" key="1">
    <source>
        <dbReference type="ARBA" id="ARBA00004651"/>
    </source>
</evidence>
<dbReference type="GO" id="GO:0015220">
    <property type="term" value="F:choline transmembrane transporter activity"/>
    <property type="evidence" value="ECO:0007669"/>
    <property type="project" value="TreeGrafter"/>
</dbReference>
<evidence type="ECO:0000256" key="9">
    <source>
        <dbReference type="SAM" id="Phobius"/>
    </source>
</evidence>
<evidence type="ECO:0000313" key="11">
    <source>
        <dbReference type="Proteomes" id="UP000578688"/>
    </source>
</evidence>
<keyword evidence="2" id="KW-0813">Transport</keyword>
<comment type="caution">
    <text evidence="10">The sequence shown here is derived from an EMBL/GenBank/DDBJ whole genome shotgun (WGS) entry which is preliminary data.</text>
</comment>
<evidence type="ECO:0000256" key="4">
    <source>
        <dbReference type="ARBA" id="ARBA00022692"/>
    </source>
</evidence>
<evidence type="ECO:0000313" key="10">
    <source>
        <dbReference type="EMBL" id="NYH73122.1"/>
    </source>
</evidence>
<proteinExistence type="inferred from homology"/>
<dbReference type="PANTHER" id="PTHR30561">
    <property type="entry name" value="SMR FAMILY PROTON-DEPENDENT DRUG EFFLUX TRANSPORTER SUGE"/>
    <property type="match status" value="1"/>
</dbReference>
<dbReference type="RefSeq" id="WP_179538366.1">
    <property type="nucleotide sequence ID" value="NZ_JACBYV010000001.1"/>
</dbReference>
<dbReference type="GO" id="GO:0015297">
    <property type="term" value="F:antiporter activity"/>
    <property type="evidence" value="ECO:0007669"/>
    <property type="project" value="TreeGrafter"/>
</dbReference>
<dbReference type="Proteomes" id="UP000578688">
    <property type="component" value="Unassembled WGS sequence"/>
</dbReference>
<dbReference type="Gene3D" id="1.10.3730.20">
    <property type="match status" value="1"/>
</dbReference>
<dbReference type="SUPFAM" id="SSF103481">
    <property type="entry name" value="Multidrug resistance efflux transporter EmrE"/>
    <property type="match status" value="1"/>
</dbReference>
<dbReference type="InterPro" id="IPR037185">
    <property type="entry name" value="EmrE-like"/>
</dbReference>
<sequence length="114" mass="11980">MSPQLIAYGALALAIISEVTASSFLQKSEQFTKLMPTVIMALCFGASLFFLSQALKVIPLGVAYAIWGGLGIILTAIVSVVVFKMTLDTWAVIGIGFIVAGVVIMNTLSNSASH</sequence>
<dbReference type="Pfam" id="PF00893">
    <property type="entry name" value="Multi_Drug_Res"/>
    <property type="match status" value="1"/>
</dbReference>
<dbReference type="PANTHER" id="PTHR30561:SF1">
    <property type="entry name" value="MULTIDRUG TRANSPORTER EMRE"/>
    <property type="match status" value="1"/>
</dbReference>
<keyword evidence="3" id="KW-1003">Cell membrane</keyword>
<dbReference type="EMBL" id="JACBYV010000001">
    <property type="protein sequence ID" value="NYH73122.1"/>
    <property type="molecule type" value="Genomic_DNA"/>
</dbReference>
<dbReference type="GO" id="GO:0031460">
    <property type="term" value="P:glycine betaine transport"/>
    <property type="evidence" value="ECO:0007669"/>
    <property type="project" value="TreeGrafter"/>
</dbReference>
<evidence type="ECO:0000256" key="7">
    <source>
        <dbReference type="ARBA" id="ARBA00038032"/>
    </source>
</evidence>
<keyword evidence="6 9" id="KW-0472">Membrane</keyword>
<feature type="transmembrane region" description="Helical" evidence="9">
    <location>
        <begin position="89"/>
        <end position="108"/>
    </location>
</feature>
<keyword evidence="11" id="KW-1185">Reference proteome</keyword>
<feature type="transmembrane region" description="Helical" evidence="9">
    <location>
        <begin position="63"/>
        <end position="83"/>
    </location>
</feature>
<dbReference type="GO" id="GO:0005886">
    <property type="term" value="C:plasma membrane"/>
    <property type="evidence" value="ECO:0007669"/>
    <property type="project" value="UniProtKB-SubCell"/>
</dbReference>